<dbReference type="GO" id="GO:0016705">
    <property type="term" value="F:oxidoreductase activity, acting on paired donors, with incorporation or reduction of molecular oxygen"/>
    <property type="evidence" value="ECO:0007669"/>
    <property type="project" value="InterPro"/>
</dbReference>
<dbReference type="Proteomes" id="UP001165587">
    <property type="component" value="Unassembled WGS sequence"/>
</dbReference>
<keyword evidence="2" id="KW-0503">Monooxygenase</keyword>
<dbReference type="InterPro" id="IPR036396">
    <property type="entry name" value="Cyt_P450_sf"/>
</dbReference>
<dbReference type="GO" id="GO:0005506">
    <property type="term" value="F:iron ion binding"/>
    <property type="evidence" value="ECO:0007669"/>
    <property type="project" value="InterPro"/>
</dbReference>
<dbReference type="GO" id="GO:0020037">
    <property type="term" value="F:heme binding"/>
    <property type="evidence" value="ECO:0007669"/>
    <property type="project" value="InterPro"/>
</dbReference>
<dbReference type="Gene3D" id="1.10.630.10">
    <property type="entry name" value="Cytochrome P450"/>
    <property type="match status" value="1"/>
</dbReference>
<sequence>MTTITTPSDLDLFSDENLTDPYPAYRALRDEAPAVWLDRVGCWAVTRYDGVREVLGDWERFSAAQGVGMNDEVNTATQGTILASDPPLHDTLRGVLAESLSPRAIKSLSGSISEQAHRLVDSLVEDGGFDAIGQLARVFPPSIVADLIGFPQDVRPRLLPWGDGVFNALGPVNERMTSAMPLLQELYGWVYGIQGSDLTEGSMGRAVYDAADRGVIDHASAPQLLVAYTAAAMDTTINAIGSAVWLFSTHPEQWDAVRADRSLIPAAFNEVLRFESPVHVFTRVATRDLAIDGTPIGEGDRLMVLYASANRDERHFGDSADEFDVTRDASDQLAFGYGLHGCAGQGFARMEAHALFEAMADRIERFEPAGTPKRHLNNFVRGLETLPVTIRKA</sequence>
<dbReference type="InterPro" id="IPR001128">
    <property type="entry name" value="Cyt_P450"/>
</dbReference>
<dbReference type="PRINTS" id="PR00359">
    <property type="entry name" value="BP450"/>
</dbReference>
<dbReference type="EMBL" id="JANLCK010000002">
    <property type="protein sequence ID" value="MCS5724897.1"/>
    <property type="molecule type" value="Genomic_DNA"/>
</dbReference>
<evidence type="ECO:0000256" key="2">
    <source>
        <dbReference type="RuleBase" id="RU000461"/>
    </source>
</evidence>
<dbReference type="AlphaFoldDB" id="A0AA42BSL0"/>
<dbReference type="Pfam" id="PF00067">
    <property type="entry name" value="p450"/>
    <property type="match status" value="1"/>
</dbReference>
<gene>
    <name evidence="3" type="ORF">N1028_03205</name>
</gene>
<accession>A0AA42BSL0</accession>
<keyword evidence="4" id="KW-1185">Reference proteome</keyword>
<comment type="similarity">
    <text evidence="1 2">Belongs to the cytochrome P450 family.</text>
</comment>
<keyword evidence="2" id="KW-0560">Oxidoreductase</keyword>
<dbReference type="SUPFAM" id="SSF48264">
    <property type="entry name" value="Cytochrome P450"/>
    <property type="match status" value="1"/>
</dbReference>
<dbReference type="PROSITE" id="PS00086">
    <property type="entry name" value="CYTOCHROME_P450"/>
    <property type="match status" value="1"/>
</dbReference>
<name>A0AA42BSL0_9MICO</name>
<dbReference type="GO" id="GO:0004497">
    <property type="term" value="F:monooxygenase activity"/>
    <property type="evidence" value="ECO:0007669"/>
    <property type="project" value="UniProtKB-KW"/>
</dbReference>
<dbReference type="RefSeq" id="WP_259525370.1">
    <property type="nucleotide sequence ID" value="NZ_JANLCK010000002.1"/>
</dbReference>
<keyword evidence="2" id="KW-0349">Heme</keyword>
<dbReference type="CDD" id="cd11037">
    <property type="entry name" value="CYP199A2-like"/>
    <property type="match status" value="1"/>
</dbReference>
<organism evidence="3 4">
    <name type="scientific">Herbiconiux oxytropis</name>
    <dbReference type="NCBI Taxonomy" id="2970915"/>
    <lineage>
        <taxon>Bacteria</taxon>
        <taxon>Bacillati</taxon>
        <taxon>Actinomycetota</taxon>
        <taxon>Actinomycetes</taxon>
        <taxon>Micrococcales</taxon>
        <taxon>Microbacteriaceae</taxon>
        <taxon>Herbiconiux</taxon>
    </lineage>
</organism>
<keyword evidence="2" id="KW-0479">Metal-binding</keyword>
<keyword evidence="2" id="KW-0408">Iron</keyword>
<protein>
    <submittedName>
        <fullName evidence="3">Cytochrome P450</fullName>
    </submittedName>
</protein>
<dbReference type="InterPro" id="IPR002397">
    <property type="entry name" value="Cyt_P450_B"/>
</dbReference>
<reference evidence="3" key="1">
    <citation type="submission" date="2022-08" db="EMBL/GenBank/DDBJ databases">
        <authorList>
            <person name="Deng Y."/>
            <person name="Han X.-F."/>
            <person name="Zhang Y.-Q."/>
        </authorList>
    </citation>
    <scope>NUCLEOTIDE SEQUENCE</scope>
    <source>
        <strain evidence="3">CPCC 203407</strain>
    </source>
</reference>
<dbReference type="PANTHER" id="PTHR46696:SF1">
    <property type="entry name" value="CYTOCHROME P450 YJIB-RELATED"/>
    <property type="match status" value="1"/>
</dbReference>
<evidence type="ECO:0000256" key="1">
    <source>
        <dbReference type="ARBA" id="ARBA00010617"/>
    </source>
</evidence>
<dbReference type="PANTHER" id="PTHR46696">
    <property type="entry name" value="P450, PUTATIVE (EUROFUNG)-RELATED"/>
    <property type="match status" value="1"/>
</dbReference>
<proteinExistence type="inferred from homology"/>
<evidence type="ECO:0000313" key="4">
    <source>
        <dbReference type="Proteomes" id="UP001165587"/>
    </source>
</evidence>
<comment type="caution">
    <text evidence="3">The sequence shown here is derived from an EMBL/GenBank/DDBJ whole genome shotgun (WGS) entry which is preliminary data.</text>
</comment>
<evidence type="ECO:0000313" key="3">
    <source>
        <dbReference type="EMBL" id="MCS5724897.1"/>
    </source>
</evidence>
<dbReference type="InterPro" id="IPR017972">
    <property type="entry name" value="Cyt_P450_CS"/>
</dbReference>